<evidence type="ECO:0000313" key="6">
    <source>
        <dbReference type="Proteomes" id="UP000826513"/>
    </source>
</evidence>
<reference evidence="2 5" key="1">
    <citation type="submission" date="2019-04" db="EMBL/GenBank/DDBJ databases">
        <title>Complete genome sequence of Agrobacterium larrymoorei CFBP5473.</title>
        <authorList>
            <person name="Haryono M."/>
            <person name="Chou L."/>
            <person name="Lin Y.-C."/>
            <person name="Lai E.-M."/>
            <person name="Kuo C.-H."/>
        </authorList>
    </citation>
    <scope>NUCLEOTIDE SEQUENCE [LARGE SCALE GENOMIC DNA]</scope>
    <source>
        <strain evidence="2 5">CFBP5473</strain>
    </source>
</reference>
<reference evidence="3 6" key="2">
    <citation type="submission" date="2021-03" db="EMBL/GenBank/DDBJ databases">
        <title>Rapid diversification of plasmids in a genus of pathogenic and nitrogen fixing bacteria.</title>
        <authorList>
            <person name="Weisberg A.J."/>
            <person name="Miller M."/>
            <person name="Ream W."/>
            <person name="Grunwald N.J."/>
            <person name="Chang J.H."/>
        </authorList>
    </citation>
    <scope>NUCLEOTIDE SEQUENCE [LARGE SCALE GENOMIC DNA]</scope>
    <source>
        <strain evidence="3 6">AF3.44</strain>
    </source>
</reference>
<proteinExistence type="predicted"/>
<keyword evidence="1" id="KW-1133">Transmembrane helix</keyword>
<dbReference type="OrthoDB" id="8421292at2"/>
<dbReference type="RefSeq" id="WP_027674567.1">
    <property type="nucleotide sequence ID" value="NZ_CP039691.1"/>
</dbReference>
<protein>
    <recommendedName>
        <fullName evidence="7">PetM family of cytochrome b6f complex subunit 7</fullName>
    </recommendedName>
</protein>
<dbReference type="AlphaFoldDB" id="A0A4D7DJI1"/>
<dbReference type="Proteomes" id="UP000298664">
    <property type="component" value="Chromosome Circular"/>
</dbReference>
<dbReference type="KEGG" id="alf:CFBP5473_00445"/>
<keyword evidence="6" id="KW-1185">Reference proteome</keyword>
<dbReference type="EMBL" id="CP039691">
    <property type="protein sequence ID" value="QCI96525.1"/>
    <property type="molecule type" value="Genomic_DNA"/>
</dbReference>
<evidence type="ECO:0008006" key="7">
    <source>
        <dbReference type="Google" id="ProtNLM"/>
    </source>
</evidence>
<sequence length="105" mass="11496">MKALFRFVSFLLLAGAVAIGVFDSIRSVSTSSVDLMSFSQGWAQLSPSSLAMAESMTAHYIHPEAWRWIEDGLSAIPAFAVLLGLSLLFWMAGYRKPRPLGRFAA</sequence>
<dbReference type="EMBL" id="CP124733">
    <property type="protein sequence ID" value="WHA41157.1"/>
    <property type="molecule type" value="Genomic_DNA"/>
</dbReference>
<dbReference type="STRING" id="1367849.GCA_000518585_01747"/>
<keyword evidence="1" id="KW-0472">Membrane</keyword>
<gene>
    <name evidence="2" type="ORF">CFBP5473_00445</name>
    <name evidence="4" type="ORF">CFBP5477_000450</name>
    <name evidence="3" type="ORF">J5285_04940</name>
</gene>
<reference evidence="4" key="3">
    <citation type="submission" date="2023-05" db="EMBL/GenBank/DDBJ databases">
        <title>Complete genome sequence of Agrobacterium larrymoorei CFBP5477.</title>
        <authorList>
            <person name="Yen H.-C."/>
            <person name="Chou L."/>
            <person name="Lin Y.-C."/>
            <person name="Lai E.-M."/>
            <person name="Kuo C.-H."/>
        </authorList>
    </citation>
    <scope>NUCLEOTIDE SEQUENCE</scope>
    <source>
        <strain evidence="4">CFBP5477</strain>
    </source>
</reference>
<evidence type="ECO:0000313" key="2">
    <source>
        <dbReference type="EMBL" id="QCI96525.1"/>
    </source>
</evidence>
<evidence type="ECO:0000256" key="1">
    <source>
        <dbReference type="SAM" id="Phobius"/>
    </source>
</evidence>
<feature type="transmembrane region" description="Helical" evidence="1">
    <location>
        <begin position="72"/>
        <end position="92"/>
    </location>
</feature>
<accession>A0A4D7DJI1</accession>
<dbReference type="EMBL" id="CP072167">
    <property type="protein sequence ID" value="QYA08054.1"/>
    <property type="molecule type" value="Genomic_DNA"/>
</dbReference>
<evidence type="ECO:0000313" key="3">
    <source>
        <dbReference type="EMBL" id="QYA08054.1"/>
    </source>
</evidence>
<organism evidence="2 5">
    <name type="scientific">Agrobacterium larrymoorei</name>
    <dbReference type="NCBI Taxonomy" id="160699"/>
    <lineage>
        <taxon>Bacteria</taxon>
        <taxon>Pseudomonadati</taxon>
        <taxon>Pseudomonadota</taxon>
        <taxon>Alphaproteobacteria</taxon>
        <taxon>Hyphomicrobiales</taxon>
        <taxon>Rhizobiaceae</taxon>
        <taxon>Rhizobium/Agrobacterium group</taxon>
        <taxon>Agrobacterium</taxon>
    </lineage>
</organism>
<keyword evidence="1" id="KW-0812">Transmembrane</keyword>
<name>A0A4D7DJI1_9HYPH</name>
<evidence type="ECO:0000313" key="4">
    <source>
        <dbReference type="EMBL" id="WHA41157.1"/>
    </source>
</evidence>
<dbReference type="Proteomes" id="UP000826513">
    <property type="component" value="Chromosome 1"/>
</dbReference>
<evidence type="ECO:0000313" key="5">
    <source>
        <dbReference type="Proteomes" id="UP000298545"/>
    </source>
</evidence>
<dbReference type="Proteomes" id="UP000298545">
    <property type="component" value="Chromosome circular"/>
</dbReference>